<accession>A0A5J4VJE0</accession>
<reference evidence="2 3" key="1">
    <citation type="submission" date="2019-03" db="EMBL/GenBank/DDBJ databases">
        <title>Single cell metagenomics reveals metabolic interactions within the superorganism composed of flagellate Streblomastix strix and complex community of Bacteroidetes bacteria on its surface.</title>
        <authorList>
            <person name="Treitli S.C."/>
            <person name="Kolisko M."/>
            <person name="Husnik F."/>
            <person name="Keeling P."/>
            <person name="Hampl V."/>
        </authorList>
    </citation>
    <scope>NUCLEOTIDE SEQUENCE [LARGE SCALE GENOMIC DNA]</scope>
    <source>
        <strain evidence="2">ST1C</strain>
    </source>
</reference>
<dbReference type="AlphaFoldDB" id="A0A5J4VJE0"/>
<protein>
    <submittedName>
        <fullName evidence="2">Uncharacterized protein</fullName>
    </submittedName>
</protein>
<evidence type="ECO:0000313" key="3">
    <source>
        <dbReference type="Proteomes" id="UP000324800"/>
    </source>
</evidence>
<sequence>MREPAIQTSFLCFDISLSQSNFTNLHSQIAGEGISSAGISIIVGYETYVQINEYPSVKLINSYNPSFKSLFKTKEHNNENVGDISITNNHFSYCSGNNVGGIFFGENIISFNAQNNTFTNNNHTSQTVNGSADIFFSSKILLDQSGGIIEVCKGYKCSLNSKQKPTGEVKIDGFSANFAPYLNCISSGKRKCEKLPCGGELNKKPDECRWKDEGDGKSISIGAIIGIVVGSLVSVSVVIIAIIIIVIQNKKRQRGLTNSDDPELLALILSNPVDYQDLSNTRNSQIQMLKSNEHQEMKFFDEFGVLHAIHVTYGLHLYQETVNESGSSQYKTPLFAK</sequence>
<feature type="transmembrane region" description="Helical" evidence="1">
    <location>
        <begin position="221"/>
        <end position="247"/>
    </location>
</feature>
<gene>
    <name evidence="2" type="ORF">EZS28_021919</name>
</gene>
<keyword evidence="1" id="KW-1133">Transmembrane helix</keyword>
<dbReference type="Proteomes" id="UP000324800">
    <property type="component" value="Unassembled WGS sequence"/>
</dbReference>
<evidence type="ECO:0000256" key="1">
    <source>
        <dbReference type="SAM" id="Phobius"/>
    </source>
</evidence>
<name>A0A5J4VJE0_9EUKA</name>
<evidence type="ECO:0000313" key="2">
    <source>
        <dbReference type="EMBL" id="KAA6382556.1"/>
    </source>
</evidence>
<dbReference type="EMBL" id="SNRW01006720">
    <property type="protein sequence ID" value="KAA6382556.1"/>
    <property type="molecule type" value="Genomic_DNA"/>
</dbReference>
<comment type="caution">
    <text evidence="2">The sequence shown here is derived from an EMBL/GenBank/DDBJ whole genome shotgun (WGS) entry which is preliminary data.</text>
</comment>
<proteinExistence type="predicted"/>
<keyword evidence="1" id="KW-0812">Transmembrane</keyword>
<keyword evidence="1" id="KW-0472">Membrane</keyword>
<organism evidence="2 3">
    <name type="scientific">Streblomastix strix</name>
    <dbReference type="NCBI Taxonomy" id="222440"/>
    <lineage>
        <taxon>Eukaryota</taxon>
        <taxon>Metamonada</taxon>
        <taxon>Preaxostyla</taxon>
        <taxon>Oxymonadida</taxon>
        <taxon>Streblomastigidae</taxon>
        <taxon>Streblomastix</taxon>
    </lineage>
</organism>